<keyword evidence="2" id="KW-1133">Transmembrane helix</keyword>
<dbReference type="RefSeq" id="WP_006161079.1">
    <property type="nucleotide sequence ID" value="NZ_AHJE01000072.1"/>
</dbReference>
<feature type="transmembrane region" description="Helical" evidence="2">
    <location>
        <begin position="364"/>
        <end position="383"/>
    </location>
</feature>
<proteinExistence type="predicted"/>
<name>H1SBG7_9BURK</name>
<sequence>MNMRKKVLIVLVTALAGAAVGAGLGYGPLLRYRSEGVLKVEMSTSEYKRISELANDARTVRQFVAVSPPAGLDSYDVNRLIKDVVKGEWQKPVPRVSRGDAKELPDLILQLEQEREKGKERERERDRPAGRERAAEESRDTALVPIVYLGVRFTATTSDPNDAAKVATWLGAYFKDMATLEAVRQLVSVWTSDSRQFSDRAAERRRKYQFDIEQAQIRATALKKILADYPDAARREASQVVDVRKDNEKFMSPMAQLVGAESEIIGIREKIQRLDREADQQTLMKDLADQAETAAAQAHRGSDSVIKVSAVIADFGKKATTDAQKEKLSSLAADISATTVRFQSQPRFIAEPSVPNLPERPRPLMVMVLVALLAALLSAAFLWRDVLMNALRPGSAKKES</sequence>
<reference evidence="3 4" key="1">
    <citation type="journal article" date="2012" name="J. Bacteriol.">
        <title>De Novo Genome Project of Cupriavidus basilensis OR16.</title>
        <authorList>
            <person name="Cserhati M."/>
            <person name="Kriszt B."/>
            <person name="Szoboszlay S."/>
            <person name="Toth A."/>
            <person name="Szabo I."/>
            <person name="Tancsics A."/>
            <person name="Nagy I."/>
            <person name="Horvath B."/>
            <person name="Nagy I."/>
            <person name="Kukolya J."/>
        </authorList>
    </citation>
    <scope>NUCLEOTIDE SEQUENCE [LARGE SCALE GENOMIC DNA]</scope>
    <source>
        <strain evidence="3 4">OR16</strain>
    </source>
</reference>
<evidence type="ECO:0000313" key="4">
    <source>
        <dbReference type="Proteomes" id="UP000005808"/>
    </source>
</evidence>
<dbReference type="AlphaFoldDB" id="H1SBG7"/>
<keyword evidence="2" id="KW-0472">Membrane</keyword>
<protein>
    <recommendedName>
        <fullName evidence="5">Lipopolysaccharide biosynthesis protein</fullName>
    </recommendedName>
</protein>
<evidence type="ECO:0000256" key="2">
    <source>
        <dbReference type="SAM" id="Phobius"/>
    </source>
</evidence>
<accession>H1SBG7</accession>
<evidence type="ECO:0000256" key="1">
    <source>
        <dbReference type="SAM" id="MobiDB-lite"/>
    </source>
</evidence>
<evidence type="ECO:0000313" key="3">
    <source>
        <dbReference type="EMBL" id="EHP40135.1"/>
    </source>
</evidence>
<dbReference type="Proteomes" id="UP000005808">
    <property type="component" value="Unassembled WGS sequence"/>
</dbReference>
<evidence type="ECO:0008006" key="5">
    <source>
        <dbReference type="Google" id="ProtNLM"/>
    </source>
</evidence>
<gene>
    <name evidence="3" type="ORF">OR16_27622</name>
</gene>
<feature type="region of interest" description="Disordered" evidence="1">
    <location>
        <begin position="112"/>
        <end position="138"/>
    </location>
</feature>
<organism evidence="3 4">
    <name type="scientific">Cupriavidus basilensis OR16</name>
    <dbReference type="NCBI Taxonomy" id="1127483"/>
    <lineage>
        <taxon>Bacteria</taxon>
        <taxon>Pseudomonadati</taxon>
        <taxon>Pseudomonadota</taxon>
        <taxon>Betaproteobacteria</taxon>
        <taxon>Burkholderiales</taxon>
        <taxon>Burkholderiaceae</taxon>
        <taxon>Cupriavidus</taxon>
    </lineage>
</organism>
<dbReference type="EMBL" id="AHJE01000072">
    <property type="protein sequence ID" value="EHP40135.1"/>
    <property type="molecule type" value="Genomic_DNA"/>
</dbReference>
<dbReference type="PATRIC" id="fig|1127483.3.peg.5505"/>
<comment type="caution">
    <text evidence="3">The sequence shown here is derived from an EMBL/GenBank/DDBJ whole genome shotgun (WGS) entry which is preliminary data.</text>
</comment>
<keyword evidence="2" id="KW-0812">Transmembrane</keyword>